<dbReference type="InterPro" id="IPR038588">
    <property type="entry name" value="XS_domain_sf"/>
</dbReference>
<dbReference type="Gene3D" id="3.30.70.2890">
    <property type="entry name" value="XS domain"/>
    <property type="match status" value="1"/>
</dbReference>
<evidence type="ECO:0000259" key="1">
    <source>
        <dbReference type="Pfam" id="PF03468"/>
    </source>
</evidence>
<dbReference type="PANTHER" id="PTHR46619">
    <property type="entry name" value="RNA RECOGNITION MOTIF XS DOMAIN PROTEIN-RELATED"/>
    <property type="match status" value="1"/>
</dbReference>
<proteinExistence type="predicted"/>
<evidence type="ECO:0000313" key="2">
    <source>
        <dbReference type="EMBL" id="MBW83630.1"/>
    </source>
</evidence>
<organism evidence="2">
    <name type="scientific">Rhizophora mucronata</name>
    <name type="common">Asiatic mangrove</name>
    <dbReference type="NCBI Taxonomy" id="61149"/>
    <lineage>
        <taxon>Eukaryota</taxon>
        <taxon>Viridiplantae</taxon>
        <taxon>Streptophyta</taxon>
        <taxon>Embryophyta</taxon>
        <taxon>Tracheophyta</taxon>
        <taxon>Spermatophyta</taxon>
        <taxon>Magnoliopsida</taxon>
        <taxon>eudicotyledons</taxon>
        <taxon>Gunneridae</taxon>
        <taxon>Pentapetalae</taxon>
        <taxon>rosids</taxon>
        <taxon>fabids</taxon>
        <taxon>Malpighiales</taxon>
        <taxon>Rhizophoraceae</taxon>
        <taxon>Rhizophora</taxon>
    </lineage>
</organism>
<dbReference type="PANTHER" id="PTHR46619:SF3">
    <property type="entry name" value="RNA RECOGNITION MOTIF XS DOMAIN PROTEIN"/>
    <property type="match status" value="1"/>
</dbReference>
<dbReference type="GO" id="GO:0031047">
    <property type="term" value="P:regulatory ncRNA-mediated gene silencing"/>
    <property type="evidence" value="ECO:0007669"/>
    <property type="project" value="InterPro"/>
</dbReference>
<sequence length="162" mass="18433">MYGTIDTAEPFFHISFATLLLVEIVKLWTAFSVSFFNVLCTDLGFAGGKSKSLYGRDGHLGITLIKFSDDHLGLKEAVRLAEFFEKDNHGRRAWDYIQPMAFGKDDEKNPDLVKVDWNGGKQRILYGYLLAASDLCKVDFETRKKVRIESQRECNVSQVVSR</sequence>
<dbReference type="AlphaFoldDB" id="A0A2P2IR14"/>
<feature type="domain" description="XS" evidence="1">
    <location>
        <begin position="45"/>
        <end position="135"/>
    </location>
</feature>
<accession>A0A2P2IR14</accession>
<reference evidence="2" key="1">
    <citation type="submission" date="2018-02" db="EMBL/GenBank/DDBJ databases">
        <title>Rhizophora mucronata_Transcriptome.</title>
        <authorList>
            <person name="Meera S.P."/>
            <person name="Sreeshan A."/>
            <person name="Augustine A."/>
        </authorList>
    </citation>
    <scope>NUCLEOTIDE SEQUENCE</scope>
    <source>
        <tissue evidence="2">Leaf</tissue>
    </source>
</reference>
<dbReference type="EMBL" id="GGEC01003147">
    <property type="protein sequence ID" value="MBW83630.1"/>
    <property type="molecule type" value="Transcribed_RNA"/>
</dbReference>
<dbReference type="InterPro" id="IPR005380">
    <property type="entry name" value="XS_domain"/>
</dbReference>
<protein>
    <submittedName>
        <fullName evidence="2">Uncharacterized protein MANES_03G178600</fullName>
    </submittedName>
</protein>
<dbReference type="Pfam" id="PF03468">
    <property type="entry name" value="XS"/>
    <property type="match status" value="1"/>
</dbReference>
<name>A0A2P2IR14_RHIMU</name>